<sequence length="223" mass="25690">MRLSAETQHLLASIEDRTDIDWMDIISGLQTKLITEAIGENATEDEVQHGLRIIRSAQQLYANDDEFRTLSLYVRYNRARVGDLTMGDRAIDIDLLNMDVPQLNELMDYYQGRADIVTVYIEEAHATDEWPIGSRICYLQPKSDADRIRIADDFIKSTGYRILLLIDPVSRNNPFSQVYAPWPIRFYVIDQMKNLSYIAQPIQGSFPLEFIRNALDQAIVQQS</sequence>
<evidence type="ECO:0000313" key="2">
    <source>
        <dbReference type="EMBL" id="CAF1060001.1"/>
    </source>
</evidence>
<evidence type="ECO:0000313" key="5">
    <source>
        <dbReference type="EMBL" id="CAF3856828.1"/>
    </source>
</evidence>
<dbReference type="GO" id="GO:0042446">
    <property type="term" value="P:hormone biosynthetic process"/>
    <property type="evidence" value="ECO:0007669"/>
    <property type="project" value="UniProtKB-KW"/>
</dbReference>
<keyword evidence="1" id="KW-0712">Selenocysteine</keyword>
<evidence type="ECO:0000313" key="4">
    <source>
        <dbReference type="EMBL" id="CAF3825526.1"/>
    </source>
</evidence>
<dbReference type="EMBL" id="CAJOBA010008319">
    <property type="protein sequence ID" value="CAF3825526.1"/>
    <property type="molecule type" value="Genomic_DNA"/>
</dbReference>
<dbReference type="Proteomes" id="UP000663829">
    <property type="component" value="Unassembled WGS sequence"/>
</dbReference>
<dbReference type="GO" id="GO:0004800">
    <property type="term" value="F:thyroxine 5'-deiodinase activity"/>
    <property type="evidence" value="ECO:0007669"/>
    <property type="project" value="InterPro"/>
</dbReference>
<accession>A0A814NBR4</accession>
<dbReference type="EMBL" id="CAJNOQ010005239">
    <property type="protein sequence ID" value="CAF1091344.1"/>
    <property type="molecule type" value="Genomic_DNA"/>
</dbReference>
<evidence type="ECO:0000313" key="6">
    <source>
        <dbReference type="Proteomes" id="UP000663829"/>
    </source>
</evidence>
<keyword evidence="1" id="KW-0893">Thyroid hormones biosynthesis</keyword>
<protein>
    <recommendedName>
        <fullName evidence="1">Iodothyronine deiodinase</fullName>
    </recommendedName>
</protein>
<gene>
    <name evidence="3" type="ORF">GPM918_LOCUS18276</name>
    <name evidence="2" type="ORF">OVA965_LOCUS17363</name>
    <name evidence="5" type="ORF">SRO942_LOCUS18273</name>
    <name evidence="4" type="ORF">TMI583_LOCUS17370</name>
</gene>
<name>A0A814NBR4_9BILA</name>
<comment type="function">
    <text evidence="1">Responsible for the deiodination of T4 (3,5,3',5'-tetraiodothyronine).</text>
</comment>
<dbReference type="InterPro" id="IPR000643">
    <property type="entry name" value="Iodothyronine_deiodinase"/>
</dbReference>
<organism evidence="3 6">
    <name type="scientific">Didymodactylos carnosus</name>
    <dbReference type="NCBI Taxonomy" id="1234261"/>
    <lineage>
        <taxon>Eukaryota</taxon>
        <taxon>Metazoa</taxon>
        <taxon>Spiralia</taxon>
        <taxon>Gnathifera</taxon>
        <taxon>Rotifera</taxon>
        <taxon>Eurotatoria</taxon>
        <taxon>Bdelloidea</taxon>
        <taxon>Philodinida</taxon>
        <taxon>Philodinidae</taxon>
        <taxon>Didymodactylos</taxon>
    </lineage>
</organism>
<keyword evidence="6" id="KW-1185">Reference proteome</keyword>
<evidence type="ECO:0000313" key="3">
    <source>
        <dbReference type="EMBL" id="CAF1091344.1"/>
    </source>
</evidence>
<dbReference type="PANTHER" id="PTHR11781">
    <property type="entry name" value="IODOTHYRONINE DEIODINASE"/>
    <property type="match status" value="1"/>
</dbReference>
<proteinExistence type="inferred from homology"/>
<dbReference type="Proteomes" id="UP000681722">
    <property type="component" value="Unassembled WGS sequence"/>
</dbReference>
<dbReference type="EMBL" id="CAJOBC010005239">
    <property type="protein sequence ID" value="CAF3856828.1"/>
    <property type="molecule type" value="Genomic_DNA"/>
</dbReference>
<reference evidence="3" key="1">
    <citation type="submission" date="2021-02" db="EMBL/GenBank/DDBJ databases">
        <authorList>
            <person name="Nowell W R."/>
        </authorList>
    </citation>
    <scope>NUCLEOTIDE SEQUENCE</scope>
</reference>
<dbReference type="AlphaFoldDB" id="A0A814NBR4"/>
<comment type="caution">
    <text evidence="3">The sequence shown here is derived from an EMBL/GenBank/DDBJ whole genome shotgun (WGS) entry which is preliminary data.</text>
</comment>
<dbReference type="Proteomes" id="UP000682733">
    <property type="component" value="Unassembled WGS sequence"/>
</dbReference>
<comment type="similarity">
    <text evidence="1">Belongs to the iodothyronine deiodinase family.</text>
</comment>
<dbReference type="EMBL" id="CAJNOK010008306">
    <property type="protein sequence ID" value="CAF1060001.1"/>
    <property type="molecule type" value="Genomic_DNA"/>
</dbReference>
<dbReference type="PANTHER" id="PTHR11781:SF22">
    <property type="entry name" value="TYPE I IODOTHYRONINE DEIODINASE"/>
    <property type="match status" value="1"/>
</dbReference>
<keyword evidence="1" id="KW-0560">Oxidoreductase</keyword>
<dbReference type="Proteomes" id="UP000677228">
    <property type="component" value="Unassembled WGS sequence"/>
</dbReference>
<dbReference type="Pfam" id="PF00837">
    <property type="entry name" value="T4_deiodinase"/>
    <property type="match status" value="1"/>
</dbReference>
<dbReference type="OrthoDB" id="428577at2759"/>
<evidence type="ECO:0000256" key="1">
    <source>
        <dbReference type="RuleBase" id="RU000676"/>
    </source>
</evidence>
<dbReference type="Gene3D" id="3.40.30.10">
    <property type="entry name" value="Glutaredoxin"/>
    <property type="match status" value="1"/>
</dbReference>